<reference evidence="3 4" key="1">
    <citation type="submission" date="2019-08" db="EMBL/GenBank/DDBJ databases">
        <authorList>
            <person name="Luo N."/>
        </authorList>
    </citation>
    <scope>NUCLEOTIDE SEQUENCE [LARGE SCALE GENOMIC DNA]</scope>
    <source>
        <strain evidence="3 4">NCIMB 9442</strain>
    </source>
</reference>
<organism evidence="3 4">
    <name type="scientific">Nitratidesulfovibrio oxamicus</name>
    <dbReference type="NCBI Taxonomy" id="32016"/>
    <lineage>
        <taxon>Bacteria</taxon>
        <taxon>Pseudomonadati</taxon>
        <taxon>Thermodesulfobacteriota</taxon>
        <taxon>Desulfovibrionia</taxon>
        <taxon>Desulfovibrionales</taxon>
        <taxon>Desulfovibrionaceae</taxon>
        <taxon>Nitratidesulfovibrio</taxon>
    </lineage>
</organism>
<dbReference type="Proteomes" id="UP001194469">
    <property type="component" value="Unassembled WGS sequence"/>
</dbReference>
<protein>
    <submittedName>
        <fullName evidence="3">Helix-turn-helix domain-containing protein</fullName>
    </submittedName>
</protein>
<dbReference type="InterPro" id="IPR010982">
    <property type="entry name" value="Lambda_DNA-bd_dom_sf"/>
</dbReference>
<feature type="domain" description="HTH cro/C1-type" evidence="2">
    <location>
        <begin position="16"/>
        <end position="70"/>
    </location>
</feature>
<dbReference type="PANTHER" id="PTHR46797:SF1">
    <property type="entry name" value="METHYLPHOSPHONATE SYNTHASE"/>
    <property type="match status" value="1"/>
</dbReference>
<dbReference type="Gene3D" id="1.10.260.40">
    <property type="entry name" value="lambda repressor-like DNA-binding domains"/>
    <property type="match status" value="1"/>
</dbReference>
<evidence type="ECO:0000259" key="2">
    <source>
        <dbReference type="PROSITE" id="PS50943"/>
    </source>
</evidence>
<keyword evidence="1" id="KW-0238">DNA-binding</keyword>
<proteinExistence type="predicted"/>
<dbReference type="PROSITE" id="PS50943">
    <property type="entry name" value="HTH_CROC1"/>
    <property type="match status" value="1"/>
</dbReference>
<gene>
    <name evidence="3" type="ORF">FVW20_05175</name>
</gene>
<comment type="caution">
    <text evidence="3">The sequence shown here is derived from an EMBL/GenBank/DDBJ whole genome shotgun (WGS) entry which is preliminary data.</text>
</comment>
<evidence type="ECO:0000256" key="1">
    <source>
        <dbReference type="ARBA" id="ARBA00023125"/>
    </source>
</evidence>
<dbReference type="Pfam" id="PF01381">
    <property type="entry name" value="HTH_3"/>
    <property type="match status" value="1"/>
</dbReference>
<dbReference type="InterPro" id="IPR001387">
    <property type="entry name" value="Cro/C1-type_HTH"/>
</dbReference>
<dbReference type="PANTHER" id="PTHR46797">
    <property type="entry name" value="HTH-TYPE TRANSCRIPTIONAL REGULATOR"/>
    <property type="match status" value="1"/>
</dbReference>
<dbReference type="SUPFAM" id="SSF47413">
    <property type="entry name" value="lambda repressor-like DNA-binding domains"/>
    <property type="match status" value="1"/>
</dbReference>
<evidence type="ECO:0000313" key="4">
    <source>
        <dbReference type="Proteomes" id="UP001194469"/>
    </source>
</evidence>
<dbReference type="RefSeq" id="WP_196608582.1">
    <property type="nucleotide sequence ID" value="NZ_VRYY01000111.1"/>
</dbReference>
<name>A0ABS0J1X8_9BACT</name>
<dbReference type="CDD" id="cd00093">
    <property type="entry name" value="HTH_XRE"/>
    <property type="match status" value="1"/>
</dbReference>
<keyword evidence="4" id="KW-1185">Reference proteome</keyword>
<sequence length="126" mass="14255">MTDDANSLTRLVGRNIYSKRKRLGLTQEELAERIGIGQQSLSRMEKGRIAPKFERLQIIADTLGCPVADLFRENDPDTSALVERIIDMLHGLDARRRELVFRHAAGLAGLLKEESLKRDERLTPDS</sequence>
<accession>A0ABS0J1X8</accession>
<evidence type="ECO:0000313" key="3">
    <source>
        <dbReference type="EMBL" id="MBG3876435.1"/>
    </source>
</evidence>
<dbReference type="InterPro" id="IPR050807">
    <property type="entry name" value="TransReg_Diox_bact_type"/>
</dbReference>
<dbReference type="SMART" id="SM00530">
    <property type="entry name" value="HTH_XRE"/>
    <property type="match status" value="1"/>
</dbReference>
<dbReference type="EMBL" id="VRYY01000111">
    <property type="protein sequence ID" value="MBG3876435.1"/>
    <property type="molecule type" value="Genomic_DNA"/>
</dbReference>